<dbReference type="EMBL" id="REGN01004039">
    <property type="protein sequence ID" value="RNA19481.1"/>
    <property type="molecule type" value="Genomic_DNA"/>
</dbReference>
<dbReference type="AlphaFoldDB" id="A0A3M7R7V4"/>
<gene>
    <name evidence="1" type="ORF">BpHYR1_016527</name>
</gene>
<evidence type="ECO:0000313" key="1">
    <source>
        <dbReference type="EMBL" id="RNA19481.1"/>
    </source>
</evidence>
<sequence>MGFELVERNALPTSVVTASSINQFKNRLDNVEAYYCVTSTIAGLDSGRTVLLQHKLNFNVSEYCAFCRDFFTCHLTLTVDLTMNVTLIELIFKIEAKQLFNSFVTLCCSFVLNMRKPLLPCNNVRSFLTHRYLCSLKIESKNALNQKRIDQGTLKSIGNRKKYC</sequence>
<dbReference type="Proteomes" id="UP000276133">
    <property type="component" value="Unassembled WGS sequence"/>
</dbReference>
<comment type="caution">
    <text evidence="1">The sequence shown here is derived from an EMBL/GenBank/DDBJ whole genome shotgun (WGS) entry which is preliminary data.</text>
</comment>
<name>A0A3M7R7V4_BRAPC</name>
<keyword evidence="2" id="KW-1185">Reference proteome</keyword>
<accession>A0A3M7R7V4</accession>
<evidence type="ECO:0000313" key="2">
    <source>
        <dbReference type="Proteomes" id="UP000276133"/>
    </source>
</evidence>
<proteinExistence type="predicted"/>
<reference evidence="1 2" key="1">
    <citation type="journal article" date="2018" name="Sci. Rep.">
        <title>Genomic signatures of local adaptation to the degree of environmental predictability in rotifers.</title>
        <authorList>
            <person name="Franch-Gras L."/>
            <person name="Hahn C."/>
            <person name="Garcia-Roger E.M."/>
            <person name="Carmona M.J."/>
            <person name="Serra M."/>
            <person name="Gomez A."/>
        </authorList>
    </citation>
    <scope>NUCLEOTIDE SEQUENCE [LARGE SCALE GENOMIC DNA]</scope>
    <source>
        <strain evidence="1">HYR1</strain>
    </source>
</reference>
<protein>
    <submittedName>
        <fullName evidence="1">Uncharacterized protein</fullName>
    </submittedName>
</protein>
<organism evidence="1 2">
    <name type="scientific">Brachionus plicatilis</name>
    <name type="common">Marine rotifer</name>
    <name type="synonym">Brachionus muelleri</name>
    <dbReference type="NCBI Taxonomy" id="10195"/>
    <lineage>
        <taxon>Eukaryota</taxon>
        <taxon>Metazoa</taxon>
        <taxon>Spiralia</taxon>
        <taxon>Gnathifera</taxon>
        <taxon>Rotifera</taxon>
        <taxon>Eurotatoria</taxon>
        <taxon>Monogononta</taxon>
        <taxon>Pseudotrocha</taxon>
        <taxon>Ploima</taxon>
        <taxon>Brachionidae</taxon>
        <taxon>Brachionus</taxon>
    </lineage>
</organism>